<evidence type="ECO:0000313" key="4">
    <source>
        <dbReference type="Proteomes" id="UP000266497"/>
    </source>
</evidence>
<dbReference type="SUPFAM" id="SSF52540">
    <property type="entry name" value="P-loop containing nucleoside triphosphate hydrolases"/>
    <property type="match status" value="1"/>
</dbReference>
<dbReference type="Proteomes" id="UP000266497">
    <property type="component" value="Unassembled WGS sequence"/>
</dbReference>
<name>A0A395UKB5_PHOVU</name>
<protein>
    <submittedName>
        <fullName evidence="2">AAA family ATPase</fullName>
    </submittedName>
</protein>
<dbReference type="EMBL" id="QRUD01000123">
    <property type="protein sequence ID" value="RGR30723.1"/>
    <property type="molecule type" value="Genomic_DNA"/>
</dbReference>
<dbReference type="Proteomes" id="UP000462015">
    <property type="component" value="Unassembled WGS sequence"/>
</dbReference>
<dbReference type="RefSeq" id="WP_117695046.1">
    <property type="nucleotide sequence ID" value="NZ_CP143952.1"/>
</dbReference>
<dbReference type="InterPro" id="IPR051396">
    <property type="entry name" value="Bact_Antivir_Def_Nuclease"/>
</dbReference>
<evidence type="ECO:0000259" key="1">
    <source>
        <dbReference type="Pfam" id="PF13304"/>
    </source>
</evidence>
<dbReference type="PANTHER" id="PTHR43581:SF4">
    <property type="entry name" value="ATP_GTP PHOSPHATASE"/>
    <property type="match status" value="1"/>
</dbReference>
<dbReference type="PANTHER" id="PTHR43581">
    <property type="entry name" value="ATP/GTP PHOSPHATASE"/>
    <property type="match status" value="1"/>
</dbReference>
<feature type="domain" description="ATPase AAA-type core" evidence="1">
    <location>
        <begin position="28"/>
        <end position="314"/>
    </location>
</feature>
<accession>A0A395UKB5</accession>
<dbReference type="Gene3D" id="3.40.50.300">
    <property type="entry name" value="P-loop containing nucleotide triphosphate hydrolases"/>
    <property type="match status" value="1"/>
</dbReference>
<reference evidence="2 5" key="2">
    <citation type="journal article" date="2019" name="Nat. Med.">
        <title>A library of human gut bacterial isolates paired with longitudinal multiomics data enables mechanistic microbiome research.</title>
        <authorList>
            <person name="Poyet M."/>
            <person name="Groussin M."/>
            <person name="Gibbons S.M."/>
            <person name="Avila-Pacheco J."/>
            <person name="Jiang X."/>
            <person name="Kearney S.M."/>
            <person name="Perrotta A.R."/>
            <person name="Berdy B."/>
            <person name="Zhao S."/>
            <person name="Lieberman T.D."/>
            <person name="Swanson P.K."/>
            <person name="Smith M."/>
            <person name="Roesemann S."/>
            <person name="Alexander J.E."/>
            <person name="Rich S.A."/>
            <person name="Livny J."/>
            <person name="Vlamakis H."/>
            <person name="Clish C."/>
            <person name="Bullock K."/>
            <person name="Deik A."/>
            <person name="Scott J."/>
            <person name="Pierce K.A."/>
            <person name="Xavier R.J."/>
            <person name="Alm E.J."/>
        </authorList>
    </citation>
    <scope>NUCLEOTIDE SEQUENCE [LARGE SCALE GENOMIC DNA]</scope>
    <source>
        <strain evidence="2 5">BIOML-A98</strain>
    </source>
</reference>
<dbReference type="AlphaFoldDB" id="A0A395UKB5"/>
<sequence>MGSLYLPSFYIKGFKSIEEMDLKSLSAINLIAGDNNVGKSTILEAIYVFVYQGFFLTLKQLTFQRMNYTTADFDNEHASERLSLITQLFNGWEFKGGKSVVLQTRPDRNVELTLGYIFIENVKTKDGIIAKTIFQEDDKVAGDAFYKAIRIKSDDNEFIYSLENNAIILNKVKPYVPIQFIHTSSSNKSLNSKLWDDIALTGLEKHVVDALRIIEPDIDNLAFIEDPYTNSGKHFRVPYITFKNNTGRYPLSVMGDGMNRILSIILGLVNSKDGVCLIDEIENGIYYKRQPELWDMICHLVKELKIQLFATTHSLDCIRNFSASATDNSQFIRLEKRKTGIKAVCYNPDELKVALENDIELR</sequence>
<dbReference type="GO" id="GO:0005524">
    <property type="term" value="F:ATP binding"/>
    <property type="evidence" value="ECO:0007669"/>
    <property type="project" value="InterPro"/>
</dbReference>
<organism evidence="3 4">
    <name type="scientific">Phocaeicola vulgatus</name>
    <name type="common">Bacteroides vulgatus</name>
    <dbReference type="NCBI Taxonomy" id="821"/>
    <lineage>
        <taxon>Bacteria</taxon>
        <taxon>Pseudomonadati</taxon>
        <taxon>Bacteroidota</taxon>
        <taxon>Bacteroidia</taxon>
        <taxon>Bacteroidales</taxon>
        <taxon>Bacteroidaceae</taxon>
        <taxon>Phocaeicola</taxon>
    </lineage>
</organism>
<reference evidence="3 4" key="1">
    <citation type="submission" date="2018-08" db="EMBL/GenBank/DDBJ databases">
        <title>A genome reference for cultivated species of the human gut microbiota.</title>
        <authorList>
            <person name="Zou Y."/>
            <person name="Xue W."/>
            <person name="Luo G."/>
        </authorList>
    </citation>
    <scope>NUCLEOTIDE SEQUENCE [LARGE SCALE GENOMIC DNA]</scope>
    <source>
        <strain evidence="3 4">AF25-30LB</strain>
    </source>
</reference>
<evidence type="ECO:0000313" key="2">
    <source>
        <dbReference type="EMBL" id="KAB6633880.1"/>
    </source>
</evidence>
<evidence type="ECO:0000313" key="3">
    <source>
        <dbReference type="EMBL" id="RGR30723.1"/>
    </source>
</evidence>
<gene>
    <name evidence="3" type="ORF">DWY53_22630</name>
    <name evidence="2" type="ORF">GAY12_13680</name>
</gene>
<dbReference type="Pfam" id="PF13304">
    <property type="entry name" value="AAA_21"/>
    <property type="match status" value="1"/>
</dbReference>
<evidence type="ECO:0000313" key="5">
    <source>
        <dbReference type="Proteomes" id="UP000462015"/>
    </source>
</evidence>
<dbReference type="EMBL" id="WDAL01000026">
    <property type="protein sequence ID" value="KAB6633880.1"/>
    <property type="molecule type" value="Genomic_DNA"/>
</dbReference>
<proteinExistence type="predicted"/>
<dbReference type="InterPro" id="IPR003959">
    <property type="entry name" value="ATPase_AAA_core"/>
</dbReference>
<dbReference type="InterPro" id="IPR027417">
    <property type="entry name" value="P-loop_NTPase"/>
</dbReference>
<comment type="caution">
    <text evidence="3">The sequence shown here is derived from an EMBL/GenBank/DDBJ whole genome shotgun (WGS) entry which is preliminary data.</text>
</comment>
<dbReference type="GO" id="GO:0016887">
    <property type="term" value="F:ATP hydrolysis activity"/>
    <property type="evidence" value="ECO:0007669"/>
    <property type="project" value="InterPro"/>
</dbReference>